<organism evidence="1 2">
    <name type="scientific">Pedobacter nutrimenti</name>
    <dbReference type="NCBI Taxonomy" id="1241337"/>
    <lineage>
        <taxon>Bacteria</taxon>
        <taxon>Pseudomonadati</taxon>
        <taxon>Bacteroidota</taxon>
        <taxon>Sphingobacteriia</taxon>
        <taxon>Sphingobacteriales</taxon>
        <taxon>Sphingobacteriaceae</taxon>
        <taxon>Pedobacter</taxon>
    </lineage>
</organism>
<comment type="caution">
    <text evidence="1">The sequence shown here is derived from an EMBL/GenBank/DDBJ whole genome shotgun (WGS) entry which is preliminary data.</text>
</comment>
<sequence>MRRLFIICTVLCISTNILYAQSKTIKGRIVDDHLETLAYVSIVINDTVKVGKTDLNGFFQIDVPISVKKISFESVGLDKATIKLADKCNEVEVVMMLRGTYDFITIKRVDNLRRKTFMKLPKLHKEAFEKGIFKTDKACYVQEFTPYSKKI</sequence>
<dbReference type="RefSeq" id="WP_110830092.1">
    <property type="nucleotide sequence ID" value="NZ_QKLU01000003.1"/>
</dbReference>
<keyword evidence="1" id="KW-0121">Carboxypeptidase</keyword>
<name>A0A318UFD8_9SPHI</name>
<gene>
    <name evidence="1" type="ORF">B0O44_103523</name>
</gene>
<keyword evidence="2" id="KW-1185">Reference proteome</keyword>
<dbReference type="SUPFAM" id="SSF49464">
    <property type="entry name" value="Carboxypeptidase regulatory domain-like"/>
    <property type="match status" value="1"/>
</dbReference>
<keyword evidence="1" id="KW-0378">Hydrolase</keyword>
<dbReference type="InterPro" id="IPR008969">
    <property type="entry name" value="CarboxyPept-like_regulatory"/>
</dbReference>
<dbReference type="OrthoDB" id="668629at2"/>
<dbReference type="GO" id="GO:0004180">
    <property type="term" value="F:carboxypeptidase activity"/>
    <property type="evidence" value="ECO:0007669"/>
    <property type="project" value="UniProtKB-KW"/>
</dbReference>
<evidence type="ECO:0000313" key="1">
    <source>
        <dbReference type="EMBL" id="PYF75076.1"/>
    </source>
</evidence>
<dbReference type="Proteomes" id="UP000248198">
    <property type="component" value="Unassembled WGS sequence"/>
</dbReference>
<evidence type="ECO:0000313" key="2">
    <source>
        <dbReference type="Proteomes" id="UP000248198"/>
    </source>
</evidence>
<proteinExistence type="predicted"/>
<accession>A0A318UFD8</accession>
<dbReference type="AlphaFoldDB" id="A0A318UFD8"/>
<protein>
    <submittedName>
        <fullName evidence="1">Carboxypeptidase-like protein</fullName>
    </submittedName>
</protein>
<keyword evidence="1" id="KW-0645">Protease</keyword>
<reference evidence="1 2" key="1">
    <citation type="submission" date="2018-06" db="EMBL/GenBank/DDBJ databases">
        <title>Genomic Encyclopedia of Archaeal and Bacterial Type Strains, Phase II (KMG-II): from individual species to whole genera.</title>
        <authorList>
            <person name="Goeker M."/>
        </authorList>
    </citation>
    <scope>NUCLEOTIDE SEQUENCE [LARGE SCALE GENOMIC DNA]</scope>
    <source>
        <strain evidence="1 2">DSM 27372</strain>
    </source>
</reference>
<dbReference type="EMBL" id="QKLU01000003">
    <property type="protein sequence ID" value="PYF75076.1"/>
    <property type="molecule type" value="Genomic_DNA"/>
</dbReference>